<dbReference type="EMBL" id="CP066744">
    <property type="protein sequence ID" value="QQK07964.1"/>
    <property type="molecule type" value="Genomic_DNA"/>
</dbReference>
<name>A0AC61MT11_9FIRM</name>
<sequence>MAVSCIVMASGMSKRMNENKLLLTLNKKMIFEYILDTISRIDFDEVIVVTRFKEIIDYSKKYKYKVVINKNFEEGQASSIRLGVNSAKKNNDYMFFVADQPFIREKTINYILEKNKENKGKIIVPYYNGLKGNPVVFGNIFRKDLLNLSGDKGGSIVIKQNKDRVKNIFIKTEDSFENFDIDNKKDYEVLKRKYEK</sequence>
<gene>
    <name evidence="1" type="ORF">JFY71_00050</name>
</gene>
<evidence type="ECO:0000313" key="2">
    <source>
        <dbReference type="Proteomes" id="UP000595814"/>
    </source>
</evidence>
<keyword evidence="2" id="KW-1185">Reference proteome</keyword>
<evidence type="ECO:0000313" key="1">
    <source>
        <dbReference type="EMBL" id="QQK07964.1"/>
    </source>
</evidence>
<accession>A0AC61MT11</accession>
<proteinExistence type="predicted"/>
<organism evidence="1 2">
    <name type="scientific">Miniphocaeibacter halophilus</name>
    <dbReference type="NCBI Taxonomy" id="2931922"/>
    <lineage>
        <taxon>Bacteria</taxon>
        <taxon>Bacillati</taxon>
        <taxon>Bacillota</taxon>
        <taxon>Tissierellia</taxon>
        <taxon>Tissierellales</taxon>
        <taxon>Peptoniphilaceae</taxon>
        <taxon>Miniphocaeibacter</taxon>
    </lineage>
</organism>
<dbReference type="Proteomes" id="UP000595814">
    <property type="component" value="Chromosome"/>
</dbReference>
<reference evidence="1 2" key="1">
    <citation type="journal article" date="2022" name="Int. J. Syst. Evol. Microbiol.">
        <title>Miniphocaeibacter halophilus sp. nov., an ammonium-tolerant acetate-producing bacterium isolated from a biogas system.</title>
        <authorList>
            <person name="Schnurer A."/>
            <person name="Singh A."/>
            <person name="Bi S."/>
            <person name="Qiao W."/>
            <person name="Westerholm M."/>
        </authorList>
    </citation>
    <scope>NUCLEOTIDE SEQUENCE [LARGE SCALE GENOMIC DNA]</scope>
    <source>
        <strain evidence="1 2">AMB_01</strain>
    </source>
</reference>
<protein>
    <submittedName>
        <fullName evidence="1">Nucleotidyltransferase family protein</fullName>
    </submittedName>
</protein>